<dbReference type="InParanoid" id="A0A0D2WKC9"/>
<feature type="domain" description="UBC core" evidence="1">
    <location>
        <begin position="28"/>
        <end position="177"/>
    </location>
</feature>
<sequence>MSGPAESSAAASAPAGNAPVLEAFAPYFRQYALLTEFKRFAAQYISGVLCVPSSKNSDVWDGVIFVRKGQYAGGIFKFYIHFPATYPMGTEPPRIVFQRPLFHPLVHPQSNELDVTRKFPTWRKNEDHIWDMLLYLKRCFYKIETDDPANPDAAALLLNDERMFQQRVDNCVSDSKMHVHSKDESEIQFCDWKDEYDAELKHYWETGSFEGPRVLSHSNPTGDSARVYNV</sequence>
<dbReference type="SMART" id="SM00212">
    <property type="entry name" value="UBCc"/>
    <property type="match status" value="1"/>
</dbReference>
<evidence type="ECO:0000313" key="2">
    <source>
        <dbReference type="EMBL" id="KJE90680.1"/>
    </source>
</evidence>
<protein>
    <submittedName>
        <fullName evidence="2">Fts-prov protein</fullName>
    </submittedName>
</protein>
<organism evidence="2 3">
    <name type="scientific">Capsaspora owczarzaki (strain ATCC 30864)</name>
    <dbReference type="NCBI Taxonomy" id="595528"/>
    <lineage>
        <taxon>Eukaryota</taxon>
        <taxon>Filasterea</taxon>
        <taxon>Capsaspora</taxon>
    </lineage>
</organism>
<dbReference type="AlphaFoldDB" id="A0A0D2WKC9"/>
<dbReference type="PROSITE" id="PS50127">
    <property type="entry name" value="UBC_2"/>
    <property type="match status" value="1"/>
</dbReference>
<keyword evidence="3" id="KW-1185">Reference proteome</keyword>
<dbReference type="EMBL" id="KE346361">
    <property type="protein sequence ID" value="KJE90680.1"/>
    <property type="molecule type" value="Genomic_DNA"/>
</dbReference>
<dbReference type="SUPFAM" id="SSF54495">
    <property type="entry name" value="UBC-like"/>
    <property type="match status" value="1"/>
</dbReference>
<dbReference type="RefSeq" id="XP_004364818.1">
    <property type="nucleotide sequence ID" value="XM_004364761.2"/>
</dbReference>
<dbReference type="InterPro" id="IPR050113">
    <property type="entry name" value="Ub_conjugating_enzyme"/>
</dbReference>
<dbReference type="PhylomeDB" id="A0A0D2WKC9"/>
<dbReference type="Pfam" id="PF00179">
    <property type="entry name" value="UQ_con"/>
    <property type="match status" value="1"/>
</dbReference>
<dbReference type="Gene3D" id="3.10.110.10">
    <property type="entry name" value="Ubiquitin Conjugating Enzyme"/>
    <property type="match status" value="1"/>
</dbReference>
<dbReference type="OrthoDB" id="5596422at2759"/>
<dbReference type="InterPro" id="IPR000608">
    <property type="entry name" value="UBC"/>
</dbReference>
<dbReference type="eggNOG" id="KOG0429">
    <property type="taxonomic scope" value="Eukaryota"/>
</dbReference>
<dbReference type="Proteomes" id="UP000008743">
    <property type="component" value="Unassembled WGS sequence"/>
</dbReference>
<dbReference type="PANTHER" id="PTHR24067">
    <property type="entry name" value="UBIQUITIN-CONJUGATING ENZYME E2"/>
    <property type="match status" value="1"/>
</dbReference>
<dbReference type="OMA" id="WGFPEWR"/>
<gene>
    <name evidence="2" type="ORF">CAOG_001950</name>
</gene>
<dbReference type="InterPro" id="IPR016135">
    <property type="entry name" value="UBQ-conjugating_enzyme/RWD"/>
</dbReference>
<accession>A0A0D2WKC9</accession>
<name>A0A0D2WKC9_CAPO3</name>
<dbReference type="STRING" id="595528.A0A0D2WKC9"/>
<reference evidence="3" key="1">
    <citation type="submission" date="2011-02" db="EMBL/GenBank/DDBJ databases">
        <title>The Genome Sequence of Capsaspora owczarzaki ATCC 30864.</title>
        <authorList>
            <person name="Russ C."/>
            <person name="Cuomo C."/>
            <person name="Burger G."/>
            <person name="Gray M.W."/>
            <person name="Holland P.W.H."/>
            <person name="King N."/>
            <person name="Lang F.B.F."/>
            <person name="Roger A.J."/>
            <person name="Ruiz-Trillo I."/>
            <person name="Young S.K."/>
            <person name="Zeng Q."/>
            <person name="Gargeya S."/>
            <person name="Alvarado L."/>
            <person name="Berlin A."/>
            <person name="Chapman S.B."/>
            <person name="Chen Z."/>
            <person name="Freedman E."/>
            <person name="Gellesch M."/>
            <person name="Goldberg J."/>
            <person name="Griggs A."/>
            <person name="Gujja S."/>
            <person name="Heilman E."/>
            <person name="Heiman D."/>
            <person name="Howarth C."/>
            <person name="Mehta T."/>
            <person name="Neiman D."/>
            <person name="Pearson M."/>
            <person name="Roberts A."/>
            <person name="Saif S."/>
            <person name="Shea T."/>
            <person name="Shenoy N."/>
            <person name="Sisk P."/>
            <person name="Stolte C."/>
            <person name="Sykes S."/>
            <person name="White J."/>
            <person name="Yandava C."/>
            <person name="Haas B."/>
            <person name="Nusbaum C."/>
            <person name="Birren B."/>
        </authorList>
    </citation>
    <scope>NUCLEOTIDE SEQUENCE</scope>
    <source>
        <strain evidence="3">ATCC 30864</strain>
    </source>
</reference>
<proteinExistence type="predicted"/>
<evidence type="ECO:0000259" key="1">
    <source>
        <dbReference type="PROSITE" id="PS50127"/>
    </source>
</evidence>
<dbReference type="CDD" id="cd23814">
    <property type="entry name" value="UEV_AKTIP"/>
    <property type="match status" value="1"/>
</dbReference>
<evidence type="ECO:0000313" key="3">
    <source>
        <dbReference type="Proteomes" id="UP000008743"/>
    </source>
</evidence>